<organism evidence="1 2">
    <name type="scientific">Dictyocaulus viviparus</name>
    <name type="common">Bovine lungworm</name>
    <dbReference type="NCBI Taxonomy" id="29172"/>
    <lineage>
        <taxon>Eukaryota</taxon>
        <taxon>Metazoa</taxon>
        <taxon>Ecdysozoa</taxon>
        <taxon>Nematoda</taxon>
        <taxon>Chromadorea</taxon>
        <taxon>Rhabditida</taxon>
        <taxon>Rhabditina</taxon>
        <taxon>Rhabditomorpha</taxon>
        <taxon>Strongyloidea</taxon>
        <taxon>Metastrongylidae</taxon>
        <taxon>Dictyocaulus</taxon>
    </lineage>
</organism>
<dbReference type="Proteomes" id="UP000053766">
    <property type="component" value="Unassembled WGS sequence"/>
</dbReference>
<dbReference type="EMBL" id="KN716309">
    <property type="protein sequence ID" value="KJH47391.1"/>
    <property type="molecule type" value="Genomic_DNA"/>
</dbReference>
<evidence type="ECO:0000313" key="2">
    <source>
        <dbReference type="Proteomes" id="UP000053766"/>
    </source>
</evidence>
<reference evidence="2" key="2">
    <citation type="journal article" date="2016" name="Sci. Rep.">
        <title>Dictyocaulus viviparus genome, variome and transcriptome elucidate lungworm biology and support future intervention.</title>
        <authorList>
            <person name="McNulty S.N."/>
            <person name="Strube C."/>
            <person name="Rosa B.A."/>
            <person name="Martin J.C."/>
            <person name="Tyagi R."/>
            <person name="Choi Y.J."/>
            <person name="Wang Q."/>
            <person name="Hallsworth Pepin K."/>
            <person name="Zhang X."/>
            <person name="Ozersky P."/>
            <person name="Wilson R.K."/>
            <person name="Sternberg P.W."/>
            <person name="Gasser R.B."/>
            <person name="Mitreva M."/>
        </authorList>
    </citation>
    <scope>NUCLEOTIDE SEQUENCE [LARGE SCALE GENOMIC DNA]</scope>
    <source>
        <strain evidence="2">HannoverDv2000</strain>
    </source>
</reference>
<accession>A0A0D8XYF6</accession>
<gene>
    <name evidence="1" type="ORF">DICVIV_06512</name>
</gene>
<dbReference type="AlphaFoldDB" id="A0A0D8XYF6"/>
<protein>
    <submittedName>
        <fullName evidence="1">Uncharacterized protein</fullName>
    </submittedName>
</protein>
<evidence type="ECO:0000313" key="1">
    <source>
        <dbReference type="EMBL" id="KJH47391.1"/>
    </source>
</evidence>
<keyword evidence="2" id="KW-1185">Reference proteome</keyword>
<reference evidence="1 2" key="1">
    <citation type="submission" date="2013-11" db="EMBL/GenBank/DDBJ databases">
        <title>Draft genome of the bovine lungworm Dictyocaulus viviparus.</title>
        <authorList>
            <person name="Mitreva M."/>
        </authorList>
    </citation>
    <scope>NUCLEOTIDE SEQUENCE [LARGE SCALE GENOMIC DNA]</scope>
    <source>
        <strain evidence="1 2">HannoverDv2000</strain>
    </source>
</reference>
<proteinExistence type="predicted"/>
<sequence length="39" mass="4580">MFYLDRLKRSATDFCLNGMVVRGINPRRFGKKELPSYVT</sequence>
<name>A0A0D8XYF6_DICVI</name>